<accession>A0A2G3EBD6</accession>
<protein>
    <submittedName>
        <fullName evidence="1">Glycosyl transferase</fullName>
    </submittedName>
</protein>
<dbReference type="RefSeq" id="WP_099413181.1">
    <property type="nucleotide sequence ID" value="NZ_PDYH01000020.1"/>
</dbReference>
<dbReference type="CDD" id="cd11579">
    <property type="entry name" value="Glyco_tran_WbsX"/>
    <property type="match status" value="1"/>
</dbReference>
<comment type="caution">
    <text evidence="1">The sequence shown here is derived from an EMBL/GenBank/DDBJ whole genome shotgun (WGS) entry which is preliminary data.</text>
</comment>
<dbReference type="Pfam" id="PF14307">
    <property type="entry name" value="Glyco_tran_WbsX"/>
    <property type="match status" value="1"/>
</dbReference>
<evidence type="ECO:0000313" key="1">
    <source>
        <dbReference type="EMBL" id="PHU40381.1"/>
    </source>
</evidence>
<reference evidence="1" key="1">
    <citation type="submission" date="2017-10" db="EMBL/GenBank/DDBJ databases">
        <title>Resolving the taxonomy of Roseburia spp., Eubacterium rectale and Agathobacter spp. through phylogenomic analysis.</title>
        <authorList>
            <person name="Sheridan P.O."/>
            <person name="Walker A.W."/>
            <person name="Duncan S.H."/>
            <person name="Scott K.P."/>
            <person name="Toole P.W.O."/>
            <person name="Luis P."/>
            <person name="Flint H.J."/>
        </authorList>
    </citation>
    <scope>NUCLEOTIDE SEQUENCE [LARGE SCALE GENOMIC DNA]</scope>
    <source>
        <strain evidence="1">JK10</strain>
    </source>
</reference>
<keyword evidence="1" id="KW-0808">Transferase</keyword>
<dbReference type="Proteomes" id="UP000224317">
    <property type="component" value="Unassembled WGS sequence"/>
</dbReference>
<organism evidence="1 2">
    <name type="scientific">Pseudobutyrivibrio ruminis</name>
    <dbReference type="NCBI Taxonomy" id="46206"/>
    <lineage>
        <taxon>Bacteria</taxon>
        <taxon>Bacillati</taxon>
        <taxon>Bacillota</taxon>
        <taxon>Clostridia</taxon>
        <taxon>Lachnospirales</taxon>
        <taxon>Lachnospiraceae</taxon>
        <taxon>Pseudobutyrivibrio</taxon>
    </lineage>
</organism>
<dbReference type="PANTHER" id="PTHR41244">
    <property type="entry name" value="RHAMNAN SYNTHESIS F"/>
    <property type="match status" value="1"/>
</dbReference>
<dbReference type="GO" id="GO:0016740">
    <property type="term" value="F:transferase activity"/>
    <property type="evidence" value="ECO:0007669"/>
    <property type="project" value="UniProtKB-KW"/>
</dbReference>
<dbReference type="InterPro" id="IPR032719">
    <property type="entry name" value="WbsX"/>
</dbReference>
<keyword evidence="2" id="KW-1185">Reference proteome</keyword>
<dbReference type="Gene3D" id="3.20.20.80">
    <property type="entry name" value="Glycosidases"/>
    <property type="match status" value="1"/>
</dbReference>
<proteinExistence type="predicted"/>
<dbReference type="PANTHER" id="PTHR41244:SF1">
    <property type="entry name" value="GLYCOSYLTRANSFERASE"/>
    <property type="match status" value="1"/>
</dbReference>
<dbReference type="AlphaFoldDB" id="A0A2G3EBD6"/>
<gene>
    <name evidence="1" type="ORF">CSX00_06325</name>
</gene>
<evidence type="ECO:0000313" key="2">
    <source>
        <dbReference type="Proteomes" id="UP000224317"/>
    </source>
</evidence>
<name>A0A2G3EBD6_9FIRM</name>
<sequence length="374" mass="44783">MNYSESDNNQIKIIAFHLPQYHTFPENDEWWGKGFTEWVNVRKAKPLFKGHNQPRVPLNNDYYNMLDISTLERQAEQSKKYGIYGFCYYHYWFNGKKLLEKPVELLLEHNEINQRYCLCWANEPWTRSWDGDTGVVLMPQEYGGKDEWEEHFEYLLPFFRDERYIRVDNKPLFVIYRTNSIECCNEMLAYFHKRAIEEGLNGLFILEEKNSFQPERESVLTQGAIEFEPLYTLKYGRNIWQKVTQRIWSDCLNKIDKTTMRYYDYKKTWKNLAKRAYKTDSDIYQCAFVDWDNTARRGENGIVFRKSSPEVFEQGFKSLVAAAKKKDKKLVFVNAWNEWAEGCYLEPDEKNEFRYLEALQNALDKEGARCSQDI</sequence>
<dbReference type="EMBL" id="PDYH01000020">
    <property type="protein sequence ID" value="PHU40381.1"/>
    <property type="molecule type" value="Genomic_DNA"/>
</dbReference>